<keyword evidence="2" id="KW-1185">Reference proteome</keyword>
<dbReference type="RefSeq" id="WP_074722599.1">
    <property type="nucleotide sequence ID" value="NZ_CBCRVS010000012.1"/>
</dbReference>
<dbReference type="InterPro" id="IPR018534">
    <property type="entry name" value="Tet_reg_excision_RteC"/>
</dbReference>
<gene>
    <name evidence="1" type="ORF">SAMN05444355_103299</name>
</gene>
<dbReference type="AlphaFoldDB" id="A0A1H9HYA1"/>
<dbReference type="Pfam" id="PF09357">
    <property type="entry name" value="RteC"/>
    <property type="match status" value="1"/>
</dbReference>
<accession>A0A1H9HYA1</accession>
<protein>
    <submittedName>
        <fullName evidence="1">RteC protein</fullName>
    </submittedName>
</protein>
<dbReference type="Proteomes" id="UP000183658">
    <property type="component" value="Unassembled WGS sequence"/>
</dbReference>
<sequence>MIKFSRKVLCELEDELQTISFDYDNPIVMCDKSIESIVKQLRILKNQVLDQQFKSTEDEIMFFKNIKPKFTSKMIYFKKIRKLEASKPLGGKKTQREYYDNELFKLNCYFIDNTEFYNYYRLGSNFLDNKLFIRYNAEIDFNLETFHYELDDRFSTTHDFKVAMIMANELFMRHLDNKLRNLNENIPVMILPTLEVKTIKWTESKTALIELIYALHTQKVFNNGKADIAEIAKTFEKLFDIELGDIYRASNEIKNRKINKTKFLDVLRENLNKRFAEQEYK</sequence>
<organism evidence="1 2">
    <name type="scientific">Flavobacterium frigoris</name>
    <dbReference type="NCBI Taxonomy" id="229204"/>
    <lineage>
        <taxon>Bacteria</taxon>
        <taxon>Pseudomonadati</taxon>
        <taxon>Bacteroidota</taxon>
        <taxon>Flavobacteriia</taxon>
        <taxon>Flavobacteriales</taxon>
        <taxon>Flavobacteriaceae</taxon>
        <taxon>Flavobacterium</taxon>
    </lineage>
</organism>
<evidence type="ECO:0000313" key="1">
    <source>
        <dbReference type="EMBL" id="SEQ67346.1"/>
    </source>
</evidence>
<name>A0A1H9HYA1_FLAFI</name>
<evidence type="ECO:0000313" key="2">
    <source>
        <dbReference type="Proteomes" id="UP000183658"/>
    </source>
</evidence>
<dbReference type="OrthoDB" id="790983at2"/>
<dbReference type="EMBL" id="FOFZ01000003">
    <property type="protein sequence ID" value="SEQ67346.1"/>
    <property type="molecule type" value="Genomic_DNA"/>
</dbReference>
<proteinExistence type="predicted"/>
<reference evidence="2" key="1">
    <citation type="submission" date="2016-10" db="EMBL/GenBank/DDBJ databases">
        <authorList>
            <person name="Varghese N."/>
            <person name="Submissions S."/>
        </authorList>
    </citation>
    <scope>NUCLEOTIDE SEQUENCE [LARGE SCALE GENOMIC DNA]</scope>
    <source>
        <strain evidence="2">DSM 15719</strain>
    </source>
</reference>